<protein>
    <submittedName>
        <fullName evidence="1">Uncharacterized protein</fullName>
    </submittedName>
</protein>
<proteinExistence type="predicted"/>
<dbReference type="Proteomes" id="UP001500016">
    <property type="component" value="Unassembled WGS sequence"/>
</dbReference>
<keyword evidence="2" id="KW-1185">Reference proteome</keyword>
<accession>A0ABP5HTK2</accession>
<name>A0ABP5HTK2_9ACTN</name>
<dbReference type="EMBL" id="BAAAPE010000012">
    <property type="protein sequence ID" value="GAA2084718.1"/>
    <property type="molecule type" value="Genomic_DNA"/>
</dbReference>
<sequence length="59" mass="6426">MPVALVNHGQQWSVEEAAPRGADAYRMGQRLNRLYSDCDSQAQSAGSIPVARSVQKPQV</sequence>
<evidence type="ECO:0000313" key="1">
    <source>
        <dbReference type="EMBL" id="GAA2084718.1"/>
    </source>
</evidence>
<organism evidence="1 2">
    <name type="scientific">Streptomyces albiaxialis</name>
    <dbReference type="NCBI Taxonomy" id="329523"/>
    <lineage>
        <taxon>Bacteria</taxon>
        <taxon>Bacillati</taxon>
        <taxon>Actinomycetota</taxon>
        <taxon>Actinomycetes</taxon>
        <taxon>Kitasatosporales</taxon>
        <taxon>Streptomycetaceae</taxon>
        <taxon>Streptomyces</taxon>
    </lineage>
</organism>
<evidence type="ECO:0000313" key="2">
    <source>
        <dbReference type="Proteomes" id="UP001500016"/>
    </source>
</evidence>
<gene>
    <name evidence="1" type="ORF">GCM10009801_46050</name>
</gene>
<reference evidence="2" key="1">
    <citation type="journal article" date="2019" name="Int. J. Syst. Evol. Microbiol.">
        <title>The Global Catalogue of Microorganisms (GCM) 10K type strain sequencing project: providing services to taxonomists for standard genome sequencing and annotation.</title>
        <authorList>
            <consortium name="The Broad Institute Genomics Platform"/>
            <consortium name="The Broad Institute Genome Sequencing Center for Infectious Disease"/>
            <person name="Wu L."/>
            <person name="Ma J."/>
        </authorList>
    </citation>
    <scope>NUCLEOTIDE SEQUENCE [LARGE SCALE GENOMIC DNA]</scope>
    <source>
        <strain evidence="2">JCM 15478</strain>
    </source>
</reference>
<comment type="caution">
    <text evidence="1">The sequence shown here is derived from an EMBL/GenBank/DDBJ whole genome shotgun (WGS) entry which is preliminary data.</text>
</comment>